<comment type="caution">
    <text evidence="2">The sequence shown here is derived from an EMBL/GenBank/DDBJ whole genome shotgun (WGS) entry which is preliminary data.</text>
</comment>
<gene>
    <name evidence="2" type="ORF">KUTeg_015394</name>
</gene>
<reference evidence="2 3" key="1">
    <citation type="submission" date="2022-12" db="EMBL/GenBank/DDBJ databases">
        <title>Chromosome-level genome of Tegillarca granosa.</title>
        <authorList>
            <person name="Kim J."/>
        </authorList>
    </citation>
    <scope>NUCLEOTIDE SEQUENCE [LARGE SCALE GENOMIC DNA]</scope>
    <source>
        <strain evidence="2">Teg-2019</strain>
        <tissue evidence="2">Adductor muscle</tissue>
    </source>
</reference>
<evidence type="ECO:0000313" key="3">
    <source>
        <dbReference type="Proteomes" id="UP001217089"/>
    </source>
</evidence>
<protein>
    <submittedName>
        <fullName evidence="2">Uncharacterized protein</fullName>
    </submittedName>
</protein>
<proteinExistence type="predicted"/>
<feature type="compositionally biased region" description="Polar residues" evidence="1">
    <location>
        <begin position="140"/>
        <end position="158"/>
    </location>
</feature>
<keyword evidence="3" id="KW-1185">Reference proteome</keyword>
<sequence length="456" mass="50027">MTTSQSIDSSRDVVKADTDLNKNDVGDDVRISDVKVKQEVEVSVNADPPTLLQTNLSKMDTDGVQQQTNISNVKAGDDTVVVKVEWTYDEDMYDESGIENKRENKPDVHITQLSDKMSNQKAVHVKKSMDCGLESVTMITHENAPSSETKSGSETNESMEVDRKDNVAMTTNISAAQISEARSSGSTPAMESDVTLATTPGLNFTDFIQEVKAGTKASNSVIVEKSTDKVETGNDKAGTVVMTTDSTPIINNVEESIVVVENITSEEIISSESPNSDKNIFLTNVTTENVNNSSMIDSIDLVPEQETVNVENIMSTNPASLVVPGVIETVIEASVSDNTSVSNDTKPEFVTMIILNDSEDNVGHQEVIGNKANQSKSTKPDKDMIRGIQIHYSIPMYTRSLVTHSNEDDYSENNKIYVVEQERKDNEVEEEKPIQKKKKLITARPEGLSVQTLTEY</sequence>
<evidence type="ECO:0000313" key="2">
    <source>
        <dbReference type="EMBL" id="KAJ8307310.1"/>
    </source>
</evidence>
<organism evidence="2 3">
    <name type="scientific">Tegillarca granosa</name>
    <name type="common">Malaysian cockle</name>
    <name type="synonym">Anadara granosa</name>
    <dbReference type="NCBI Taxonomy" id="220873"/>
    <lineage>
        <taxon>Eukaryota</taxon>
        <taxon>Metazoa</taxon>
        <taxon>Spiralia</taxon>
        <taxon>Lophotrochozoa</taxon>
        <taxon>Mollusca</taxon>
        <taxon>Bivalvia</taxon>
        <taxon>Autobranchia</taxon>
        <taxon>Pteriomorphia</taxon>
        <taxon>Arcoida</taxon>
        <taxon>Arcoidea</taxon>
        <taxon>Arcidae</taxon>
        <taxon>Tegillarca</taxon>
    </lineage>
</organism>
<evidence type="ECO:0000256" key="1">
    <source>
        <dbReference type="SAM" id="MobiDB-lite"/>
    </source>
</evidence>
<name>A0ABQ9EQ67_TEGGR</name>
<accession>A0ABQ9EQ67</accession>
<feature type="region of interest" description="Disordered" evidence="1">
    <location>
        <begin position="140"/>
        <end position="163"/>
    </location>
</feature>
<dbReference type="Proteomes" id="UP001217089">
    <property type="component" value="Unassembled WGS sequence"/>
</dbReference>
<dbReference type="EMBL" id="JARBDR010000793">
    <property type="protein sequence ID" value="KAJ8307310.1"/>
    <property type="molecule type" value="Genomic_DNA"/>
</dbReference>